<feature type="compositionally biased region" description="Basic and acidic residues" evidence="2">
    <location>
        <begin position="673"/>
        <end position="682"/>
    </location>
</feature>
<dbReference type="InterPro" id="IPR007587">
    <property type="entry name" value="SAPS"/>
</dbReference>
<evidence type="ECO:0000256" key="2">
    <source>
        <dbReference type="SAM" id="MobiDB-lite"/>
    </source>
</evidence>
<dbReference type="KEGG" id="nsy:104223262"/>
<dbReference type="Gene3D" id="1.25.10.10">
    <property type="entry name" value="Leucine-rich Repeat Variant"/>
    <property type="match status" value="1"/>
</dbReference>
<dbReference type="SUPFAM" id="SSF48371">
    <property type="entry name" value="ARM repeat"/>
    <property type="match status" value="1"/>
</dbReference>
<protein>
    <submittedName>
        <fullName evidence="4">Serine/threonine-protein phosphatase 6 regulatory subunit 3</fullName>
    </submittedName>
</protein>
<evidence type="ECO:0000256" key="1">
    <source>
        <dbReference type="ARBA" id="ARBA00006180"/>
    </source>
</evidence>
<dbReference type="PANTHER" id="PTHR12634:SF37">
    <property type="entry name" value="SIT4 PHOSPHATASE-ASSOCIATED FAMILY PROTEIN"/>
    <property type="match status" value="1"/>
</dbReference>
<feature type="compositionally biased region" description="Acidic residues" evidence="2">
    <location>
        <begin position="622"/>
        <end position="634"/>
    </location>
</feature>
<dbReference type="RefSeq" id="XP_009772965.1">
    <property type="nucleotide sequence ID" value="XM_009774663.1"/>
</dbReference>
<dbReference type="Proteomes" id="UP000189701">
    <property type="component" value="Unplaced"/>
</dbReference>
<reference evidence="4" key="2">
    <citation type="submission" date="2025-08" db="UniProtKB">
        <authorList>
            <consortium name="RefSeq"/>
        </authorList>
    </citation>
    <scope>IDENTIFICATION</scope>
    <source>
        <tissue evidence="4">Leaf</tissue>
    </source>
</reference>
<accession>A0A1U7WFF8</accession>
<feature type="compositionally biased region" description="Basic and acidic residues" evidence="2">
    <location>
        <begin position="709"/>
        <end position="726"/>
    </location>
</feature>
<dbReference type="InterPro" id="IPR016024">
    <property type="entry name" value="ARM-type_fold"/>
</dbReference>
<sequence length="787" mass="87603">MAMFWRMAGLSTASPVETILDKENFALDELLDEDEIIQECKALNGRLINFLRERAQVEQLVRYIVEEAPEDAEKRRTFKFPFIACEIFTCEVDIILKALVEEEELMNLLFSFLEPEHAHSTLLAGYFSKVVICLLLRKTTPFMNYVHAHQDIIKKLVDLIGITSIMEVLIRLIGTDEHLYSNFADSMQWLEDTDVLEMIVDKFSSSDCPEVHANAAETLCAITRYAPPGIAAKISSPSFIGRLFRHALEDSRPKSVLVNSLSVCISLLDPKRLSAGTYYMYGRQSMQCSRVSANPETVEGMLESLGDLLKLLDITSEDNVLPTTYGSLRPPLGKHRLKIIEFVSVLVSVSSEVAEKELICLGAIKRILELFFEYPYNNFLHHHVETIIISCLDSKNVQFVEHLLSDCNLVEKILEAEKNSALAADPTKPTASVEGRSPPRIGNIGHVTRIANKLVQLRNNNNGIQSRLQENSEWIDWQTNILQKRNAVENVFQWACGRPTSLHDRMKDSDDDDYQDRDYDVAALANNLSQAFRYGIYNNDELDEARGSLERDDEDVYFDDESAEVVISSLRLGDDQESGSLFTNSNWFAFEDDRIANDQSTGLVTSPSPNTEETDVIRPDMNDDAAADEDDDLADTATSNLPEPKPSTDNPSPSSFTEDLHHATGNDANKPPEWVEWRESSDTIRTSNQTSDSPDVADVVGPSLPNGEVKVESEAQKDTVQSKEEMANIPPTNGSSSNVEKHSEGSPGDTSQSPETDGSQIASNLNSGSMEKPPAGTEGLSSGQTEK</sequence>
<dbReference type="GeneID" id="104223262"/>
<feature type="compositionally biased region" description="Polar residues" evidence="2">
    <location>
        <begin position="647"/>
        <end position="657"/>
    </location>
</feature>
<feature type="compositionally biased region" description="Polar residues" evidence="2">
    <location>
        <begin position="683"/>
        <end position="693"/>
    </location>
</feature>
<dbReference type="GO" id="GO:0019903">
    <property type="term" value="F:protein phosphatase binding"/>
    <property type="evidence" value="ECO:0007669"/>
    <property type="project" value="InterPro"/>
</dbReference>
<keyword evidence="3" id="KW-1185">Reference proteome</keyword>
<reference evidence="3" key="1">
    <citation type="journal article" date="2013" name="Genome Biol.">
        <title>Reference genomes and transcriptomes of Nicotiana sylvestris and Nicotiana tomentosiformis.</title>
        <authorList>
            <person name="Sierro N."/>
            <person name="Battey J.N."/>
            <person name="Ouadi S."/>
            <person name="Bovet L."/>
            <person name="Goepfert S."/>
            <person name="Bakaher N."/>
            <person name="Peitsch M.C."/>
            <person name="Ivanov N.V."/>
        </authorList>
    </citation>
    <scope>NUCLEOTIDE SEQUENCE [LARGE SCALE GENOMIC DNA]</scope>
</reference>
<organism evidence="3 4">
    <name type="scientific">Nicotiana sylvestris</name>
    <name type="common">Wood tobacco</name>
    <name type="synonym">South American tobacco</name>
    <dbReference type="NCBI Taxonomy" id="4096"/>
    <lineage>
        <taxon>Eukaryota</taxon>
        <taxon>Viridiplantae</taxon>
        <taxon>Streptophyta</taxon>
        <taxon>Embryophyta</taxon>
        <taxon>Tracheophyta</taxon>
        <taxon>Spermatophyta</taxon>
        <taxon>Magnoliopsida</taxon>
        <taxon>eudicotyledons</taxon>
        <taxon>Gunneridae</taxon>
        <taxon>Pentapetalae</taxon>
        <taxon>asterids</taxon>
        <taxon>lamiids</taxon>
        <taxon>Solanales</taxon>
        <taxon>Solanaceae</taxon>
        <taxon>Nicotianoideae</taxon>
        <taxon>Nicotianeae</taxon>
        <taxon>Nicotiana</taxon>
    </lineage>
</organism>
<dbReference type="eggNOG" id="KOG2073">
    <property type="taxonomic scope" value="Eukaryota"/>
</dbReference>
<evidence type="ECO:0000313" key="4">
    <source>
        <dbReference type="RefSeq" id="XP_009772965.1"/>
    </source>
</evidence>
<dbReference type="InterPro" id="IPR011989">
    <property type="entry name" value="ARM-like"/>
</dbReference>
<feature type="compositionally biased region" description="Polar residues" evidence="2">
    <location>
        <begin position="599"/>
        <end position="611"/>
    </location>
</feature>
<dbReference type="Pfam" id="PF04499">
    <property type="entry name" value="SAPS"/>
    <property type="match status" value="1"/>
</dbReference>
<evidence type="ECO:0000313" key="3">
    <source>
        <dbReference type="Proteomes" id="UP000189701"/>
    </source>
</evidence>
<gene>
    <name evidence="4" type="primary">LOC104223262</name>
</gene>
<feature type="region of interest" description="Disordered" evidence="2">
    <location>
        <begin position="599"/>
        <end position="787"/>
    </location>
</feature>
<dbReference type="PANTHER" id="PTHR12634">
    <property type="entry name" value="SIT4 YEAST -ASSOCIATING PROTEIN-RELATED"/>
    <property type="match status" value="1"/>
</dbReference>
<dbReference type="GO" id="GO:0019888">
    <property type="term" value="F:protein phosphatase regulator activity"/>
    <property type="evidence" value="ECO:0007669"/>
    <property type="project" value="TreeGrafter"/>
</dbReference>
<dbReference type="STRING" id="4096.A0A1U7WFF8"/>
<proteinExistence type="inferred from homology"/>
<dbReference type="AlphaFoldDB" id="A0A1U7WFF8"/>
<name>A0A1U7WFF8_NICSY</name>
<comment type="similarity">
    <text evidence="1">Belongs to the SAPS family.</text>
</comment>
<feature type="compositionally biased region" description="Polar residues" evidence="2">
    <location>
        <begin position="748"/>
        <end position="769"/>
    </location>
</feature>